<dbReference type="GO" id="GO:0030313">
    <property type="term" value="C:cell envelope"/>
    <property type="evidence" value="ECO:0007669"/>
    <property type="project" value="UniProtKB-SubCell"/>
</dbReference>
<sequence length="182" mass="20333">MPQHNATATGRSEPRKGTGRVTLLLFLTFVGFEVWKTIHFRAPKQIDVVQLHLRDLRGAPISNATFAGKAVLLNYWAPWCGPCKLELPWLAQLQREHADDLVIVGIVDDPQDYQDAVAYMQSKGATYPLAQLSPEMHDAVGDMHTVPTTFYLSRNGHVMHSINGVVPETVLKHWVNEIIAAQ</sequence>
<keyword evidence="3" id="KW-0676">Redox-active center</keyword>
<reference evidence="5 6" key="1">
    <citation type="submission" date="2016-10" db="EMBL/GenBank/DDBJ databases">
        <authorList>
            <person name="de Groot N.N."/>
        </authorList>
    </citation>
    <scope>NUCLEOTIDE SEQUENCE [LARGE SCALE GENOMIC DNA]</scope>
    <source>
        <strain evidence="5 6">DSM 22489</strain>
    </source>
</reference>
<dbReference type="InterPro" id="IPR050553">
    <property type="entry name" value="Thioredoxin_ResA/DsbE_sf"/>
</dbReference>
<dbReference type="CDD" id="cd02966">
    <property type="entry name" value="TlpA_like_family"/>
    <property type="match status" value="1"/>
</dbReference>
<proteinExistence type="predicted"/>
<comment type="subcellular location">
    <subcellularLocation>
        <location evidence="1">Cell envelope</location>
    </subcellularLocation>
</comment>
<evidence type="ECO:0000259" key="4">
    <source>
        <dbReference type="PROSITE" id="PS51352"/>
    </source>
</evidence>
<evidence type="ECO:0000313" key="5">
    <source>
        <dbReference type="EMBL" id="SEG33324.1"/>
    </source>
</evidence>
<dbReference type="PANTHER" id="PTHR42852:SF17">
    <property type="entry name" value="THIOREDOXIN-LIKE PROTEIN HI_1115"/>
    <property type="match status" value="1"/>
</dbReference>
<dbReference type="RefSeq" id="WP_160115134.1">
    <property type="nucleotide sequence ID" value="NZ_FNVA01000004.1"/>
</dbReference>
<dbReference type="InterPro" id="IPR013766">
    <property type="entry name" value="Thioredoxin_domain"/>
</dbReference>
<name>A0A1H5ZB81_9BACT</name>
<feature type="domain" description="Thioredoxin" evidence="4">
    <location>
        <begin position="23"/>
        <end position="180"/>
    </location>
</feature>
<dbReference type="OrthoDB" id="9790390at2"/>
<dbReference type="GO" id="GO:0016491">
    <property type="term" value="F:oxidoreductase activity"/>
    <property type="evidence" value="ECO:0007669"/>
    <property type="project" value="InterPro"/>
</dbReference>
<dbReference type="SUPFAM" id="SSF52833">
    <property type="entry name" value="Thioredoxin-like"/>
    <property type="match status" value="1"/>
</dbReference>
<dbReference type="GO" id="GO:0017004">
    <property type="term" value="P:cytochrome complex assembly"/>
    <property type="evidence" value="ECO:0007669"/>
    <property type="project" value="UniProtKB-KW"/>
</dbReference>
<keyword evidence="2" id="KW-0201">Cytochrome c-type biogenesis</keyword>
<organism evidence="5 6">
    <name type="scientific">Bryocella elongata</name>
    <dbReference type="NCBI Taxonomy" id="863522"/>
    <lineage>
        <taxon>Bacteria</taxon>
        <taxon>Pseudomonadati</taxon>
        <taxon>Acidobacteriota</taxon>
        <taxon>Terriglobia</taxon>
        <taxon>Terriglobales</taxon>
        <taxon>Acidobacteriaceae</taxon>
        <taxon>Bryocella</taxon>
    </lineage>
</organism>
<dbReference type="Pfam" id="PF08534">
    <property type="entry name" value="Redoxin"/>
    <property type="match status" value="1"/>
</dbReference>
<evidence type="ECO:0000256" key="2">
    <source>
        <dbReference type="ARBA" id="ARBA00022748"/>
    </source>
</evidence>
<dbReference type="Gene3D" id="3.40.30.10">
    <property type="entry name" value="Glutaredoxin"/>
    <property type="match status" value="1"/>
</dbReference>
<accession>A0A1H5ZB81</accession>
<evidence type="ECO:0000313" key="6">
    <source>
        <dbReference type="Proteomes" id="UP000236728"/>
    </source>
</evidence>
<evidence type="ECO:0000256" key="1">
    <source>
        <dbReference type="ARBA" id="ARBA00004196"/>
    </source>
</evidence>
<dbReference type="PROSITE" id="PS00194">
    <property type="entry name" value="THIOREDOXIN_1"/>
    <property type="match status" value="1"/>
</dbReference>
<dbReference type="AlphaFoldDB" id="A0A1H5ZB81"/>
<keyword evidence="6" id="KW-1185">Reference proteome</keyword>
<dbReference type="Proteomes" id="UP000236728">
    <property type="component" value="Unassembled WGS sequence"/>
</dbReference>
<gene>
    <name evidence="5" type="ORF">SAMN05421819_2550</name>
</gene>
<dbReference type="InterPro" id="IPR013740">
    <property type="entry name" value="Redoxin"/>
</dbReference>
<dbReference type="EMBL" id="FNVA01000004">
    <property type="protein sequence ID" value="SEG33324.1"/>
    <property type="molecule type" value="Genomic_DNA"/>
</dbReference>
<dbReference type="InterPro" id="IPR017937">
    <property type="entry name" value="Thioredoxin_CS"/>
</dbReference>
<dbReference type="PROSITE" id="PS51352">
    <property type="entry name" value="THIOREDOXIN_2"/>
    <property type="match status" value="1"/>
</dbReference>
<dbReference type="PANTHER" id="PTHR42852">
    <property type="entry name" value="THIOL:DISULFIDE INTERCHANGE PROTEIN DSBE"/>
    <property type="match status" value="1"/>
</dbReference>
<dbReference type="InterPro" id="IPR036249">
    <property type="entry name" value="Thioredoxin-like_sf"/>
</dbReference>
<protein>
    <submittedName>
        <fullName evidence="5">Cytochrome c biogenesis protein CcmG, thiol:disulfide interchange protein DsbE</fullName>
    </submittedName>
</protein>
<evidence type="ECO:0000256" key="3">
    <source>
        <dbReference type="ARBA" id="ARBA00023284"/>
    </source>
</evidence>